<reference evidence="4 5" key="1">
    <citation type="submission" date="2019-07" db="EMBL/GenBank/DDBJ databases">
        <title>Genomes of Cafeteria roenbergensis.</title>
        <authorList>
            <person name="Fischer M.G."/>
            <person name="Hackl T."/>
            <person name="Roman M."/>
        </authorList>
    </citation>
    <scope>NUCLEOTIDE SEQUENCE [LARGE SCALE GENOMIC DNA]</scope>
    <source>
        <strain evidence="2 4">BVI</strain>
        <strain evidence="3 5">RCC970-E3</strain>
    </source>
</reference>
<evidence type="ECO:0000256" key="1">
    <source>
        <dbReference type="SAM" id="MobiDB-lite"/>
    </source>
</evidence>
<evidence type="ECO:0000313" key="4">
    <source>
        <dbReference type="Proteomes" id="UP000323011"/>
    </source>
</evidence>
<dbReference type="EMBL" id="VLTN01000029">
    <property type="protein sequence ID" value="KAA0151122.1"/>
    <property type="molecule type" value="Genomic_DNA"/>
</dbReference>
<accession>A0A5A8DQ45</accession>
<dbReference type="Proteomes" id="UP000323011">
    <property type="component" value="Unassembled WGS sequence"/>
</dbReference>
<dbReference type="EMBL" id="VLTL01000035">
    <property type="protein sequence ID" value="KAA0167249.1"/>
    <property type="molecule type" value="Genomic_DNA"/>
</dbReference>
<organism evidence="3 5">
    <name type="scientific">Cafeteria roenbergensis</name>
    <name type="common">Marine flagellate</name>
    <dbReference type="NCBI Taxonomy" id="33653"/>
    <lineage>
        <taxon>Eukaryota</taxon>
        <taxon>Sar</taxon>
        <taxon>Stramenopiles</taxon>
        <taxon>Bigyra</taxon>
        <taxon>Opalozoa</taxon>
        <taxon>Bicosoecida</taxon>
        <taxon>Cafeteriaceae</taxon>
        <taxon>Cafeteria</taxon>
    </lineage>
</organism>
<proteinExistence type="predicted"/>
<gene>
    <name evidence="3" type="ORF">FNF28_02899</name>
    <name evidence="2" type="ORF">FNF29_04813</name>
</gene>
<dbReference type="AlphaFoldDB" id="A0A5A8DQ45"/>
<protein>
    <submittedName>
        <fullName evidence="3">Uncharacterized protein</fullName>
    </submittedName>
</protein>
<keyword evidence="4" id="KW-1185">Reference proteome</keyword>
<comment type="caution">
    <text evidence="3">The sequence shown here is derived from an EMBL/GenBank/DDBJ whole genome shotgun (WGS) entry which is preliminary data.</text>
</comment>
<evidence type="ECO:0000313" key="2">
    <source>
        <dbReference type="EMBL" id="KAA0151122.1"/>
    </source>
</evidence>
<name>A0A5A8DQ45_CAFRO</name>
<feature type="region of interest" description="Disordered" evidence="1">
    <location>
        <begin position="1"/>
        <end position="23"/>
    </location>
</feature>
<dbReference type="Proteomes" id="UP000324907">
    <property type="component" value="Unassembled WGS sequence"/>
</dbReference>
<feature type="compositionally biased region" description="Low complexity" evidence="1">
    <location>
        <begin position="1"/>
        <end position="11"/>
    </location>
</feature>
<sequence length="85" mass="9148">MAAAPAAPGPALHAIRSQPRGQPGTGLIARLARLCKHGARRGIEEHNFWEQRPATPLPAKPTAKAAWLVRSWEAAPQGRSASLRR</sequence>
<evidence type="ECO:0000313" key="5">
    <source>
        <dbReference type="Proteomes" id="UP000324907"/>
    </source>
</evidence>
<evidence type="ECO:0000313" key="3">
    <source>
        <dbReference type="EMBL" id="KAA0167249.1"/>
    </source>
</evidence>